<feature type="coiled-coil region" evidence="1">
    <location>
        <begin position="51"/>
        <end position="110"/>
    </location>
</feature>
<dbReference type="EMBL" id="CAJNOC010006395">
    <property type="protein sequence ID" value="CAF1076938.1"/>
    <property type="molecule type" value="Genomic_DNA"/>
</dbReference>
<accession>A0A814MC64</accession>
<keyword evidence="1" id="KW-0175">Coiled coil</keyword>
<reference evidence="2" key="1">
    <citation type="submission" date="2021-02" db="EMBL/GenBank/DDBJ databases">
        <authorList>
            <person name="Nowell W R."/>
        </authorList>
    </citation>
    <scope>NUCLEOTIDE SEQUENCE</scope>
    <source>
        <strain evidence="2">Ploen Becks lab</strain>
    </source>
</reference>
<comment type="caution">
    <text evidence="2">The sequence shown here is derived from an EMBL/GenBank/DDBJ whole genome shotgun (WGS) entry which is preliminary data.</text>
</comment>
<dbReference type="AlphaFoldDB" id="A0A814MC64"/>
<sequence>MRKFFTILINTLNQQLNQSKIKQNEQSSQVLKLRTEYDRLFSEYTLCCERFKLEENEIKMIQQELDEVKLKEIEPSHELNELRNRINFINIEFNKKLKSKEEQIIALNQKNLEDSRLFESSNKSKITEIDSLKNLMLSCNKIELTNLKQRFDLEYDCLFNQGLNEMKIRDENIRMLQMKINDLTESLSLKKTSEEKAETPSFNENRVKFILSYFR</sequence>
<name>A0A814MC64_9BILA</name>
<gene>
    <name evidence="2" type="ORF">OXX778_LOCUS20007</name>
</gene>
<evidence type="ECO:0000313" key="3">
    <source>
        <dbReference type="Proteomes" id="UP000663879"/>
    </source>
</evidence>
<proteinExistence type="predicted"/>
<protein>
    <submittedName>
        <fullName evidence="2">Uncharacterized protein</fullName>
    </submittedName>
</protein>
<organism evidence="2 3">
    <name type="scientific">Brachionus calyciflorus</name>
    <dbReference type="NCBI Taxonomy" id="104777"/>
    <lineage>
        <taxon>Eukaryota</taxon>
        <taxon>Metazoa</taxon>
        <taxon>Spiralia</taxon>
        <taxon>Gnathifera</taxon>
        <taxon>Rotifera</taxon>
        <taxon>Eurotatoria</taxon>
        <taxon>Monogononta</taxon>
        <taxon>Pseudotrocha</taxon>
        <taxon>Ploima</taxon>
        <taxon>Brachionidae</taxon>
        <taxon>Brachionus</taxon>
    </lineage>
</organism>
<evidence type="ECO:0000256" key="1">
    <source>
        <dbReference type="SAM" id="Coils"/>
    </source>
</evidence>
<keyword evidence="3" id="KW-1185">Reference proteome</keyword>
<dbReference type="Proteomes" id="UP000663879">
    <property type="component" value="Unassembled WGS sequence"/>
</dbReference>
<evidence type="ECO:0000313" key="2">
    <source>
        <dbReference type="EMBL" id="CAF1076938.1"/>
    </source>
</evidence>